<dbReference type="EMBL" id="LAZR01059184">
    <property type="protein sequence ID" value="KKK68340.1"/>
    <property type="molecule type" value="Genomic_DNA"/>
</dbReference>
<reference evidence="1" key="1">
    <citation type="journal article" date="2015" name="Nature">
        <title>Complex archaea that bridge the gap between prokaryotes and eukaryotes.</title>
        <authorList>
            <person name="Spang A."/>
            <person name="Saw J.H."/>
            <person name="Jorgensen S.L."/>
            <person name="Zaremba-Niedzwiedzka K."/>
            <person name="Martijn J."/>
            <person name="Lind A.E."/>
            <person name="van Eijk R."/>
            <person name="Schleper C."/>
            <person name="Guy L."/>
            <person name="Ettema T.J."/>
        </authorList>
    </citation>
    <scope>NUCLEOTIDE SEQUENCE</scope>
</reference>
<name>A0A0F8Y3X6_9ZZZZ</name>
<feature type="non-terminal residue" evidence="1">
    <location>
        <position position="377"/>
    </location>
</feature>
<feature type="non-terminal residue" evidence="1">
    <location>
        <position position="1"/>
    </location>
</feature>
<sequence length="377" mass="43853">LSVYDIARQEDKTIDVNSAAPVGIILDLEKQTTGFINGLDVMNTFSTYVTRIQGKINKSMIALTKALALNTTLNVVKSKEELRDNAIDSMVDAIWVNKGVKVPKFLRNTKLNKVTIDQELIRITDILDKNPHRIRIEKEIDGSYTYTSDLLEGQYSDSTMDNMLEALGIPVNDRLLHKIALEYNKRYSVDNVEHVDTMIEYFTTMLRTLPNDFGRTEALNAILKKYKKLKKQFNARLFRYTPRVYKADVAVELIENQAREKITKEVEDRTELLNNVIAAGEKLNQSETDWLARDRTEVIEEQVTDEVARYSRDYISTNNYSNYVHSWQLNRTLEDNEGLWIKDDLAVHDVHNRQFWDMIMNDVLFTDWLLYEYEAKT</sequence>
<evidence type="ECO:0000313" key="1">
    <source>
        <dbReference type="EMBL" id="KKK68340.1"/>
    </source>
</evidence>
<dbReference type="AlphaFoldDB" id="A0A0F8Y3X6"/>
<accession>A0A0F8Y3X6</accession>
<organism evidence="1">
    <name type="scientific">marine sediment metagenome</name>
    <dbReference type="NCBI Taxonomy" id="412755"/>
    <lineage>
        <taxon>unclassified sequences</taxon>
        <taxon>metagenomes</taxon>
        <taxon>ecological metagenomes</taxon>
    </lineage>
</organism>
<comment type="caution">
    <text evidence="1">The sequence shown here is derived from an EMBL/GenBank/DDBJ whole genome shotgun (WGS) entry which is preliminary data.</text>
</comment>
<gene>
    <name evidence="1" type="ORF">LCGC14_2945050</name>
</gene>
<protein>
    <submittedName>
        <fullName evidence="1">Uncharacterized protein</fullName>
    </submittedName>
</protein>
<proteinExistence type="predicted"/>